<evidence type="ECO:0000313" key="6">
    <source>
        <dbReference type="Proteomes" id="UP000183561"/>
    </source>
</evidence>
<sequence>MLAEELAEPLRLLRVSMKAREAVIIYAPSGGPLRVIASEPLGNSVFTSEEPVRSNIQWSPVAATARHVRLTSLMRPVSLDFDRALILPFADGHGHGEVILGSAAALDAETLATVRRFARDIDALRTRVHETRHRDLDRAYRVVARAATSDVSLDRVFDITLAAARNLLEGDVAYLSLPVDDNYFVFTRTLGINTDPFRDLRVGSGEGLGGAARETGHPIRSLNYEEDRNLRAAMREETRGEGINSALAVPVRDGGNVEAVLYVASRRPRAYSEDDERVLADFANAALLGLDRSNLDESRREVVRDQERARIAQSLHDDLVRRLTQIGFAAEELEYQSTGDSRSRAASISASVDECMSLVRDELRHLLQSERASECTLEDVAERVFAVPSVSGMSRTADFSSGGVSGAGMHVRVPADIGEAMCKVGQEAVFNAENHSKGDRCSMSFEVHPGVCVMSVSDDGRSFDAHEPFEGHYGIEFMKREARKVGGEVRFDRTPSGGLSVTASFPIGSDQAVSS</sequence>
<evidence type="ECO:0000259" key="4">
    <source>
        <dbReference type="SMART" id="SM00065"/>
    </source>
</evidence>
<dbReference type="GO" id="GO:0000155">
    <property type="term" value="F:phosphorelay sensor kinase activity"/>
    <property type="evidence" value="ECO:0007669"/>
    <property type="project" value="InterPro"/>
</dbReference>
<dbReference type="Gene3D" id="3.30.450.40">
    <property type="match status" value="1"/>
</dbReference>
<dbReference type="InterPro" id="IPR036890">
    <property type="entry name" value="HATPase_C_sf"/>
</dbReference>
<dbReference type="PANTHER" id="PTHR24421:SF61">
    <property type="entry name" value="OXYGEN SENSOR HISTIDINE KINASE NREB"/>
    <property type="match status" value="1"/>
</dbReference>
<protein>
    <submittedName>
        <fullName evidence="5">Histidine kinase</fullName>
    </submittedName>
</protein>
<evidence type="ECO:0000256" key="1">
    <source>
        <dbReference type="ARBA" id="ARBA00022679"/>
    </source>
</evidence>
<dbReference type="SUPFAM" id="SSF55781">
    <property type="entry name" value="GAF domain-like"/>
    <property type="match status" value="1"/>
</dbReference>
<dbReference type="PANTHER" id="PTHR24421">
    <property type="entry name" value="NITRATE/NITRITE SENSOR PROTEIN NARX-RELATED"/>
    <property type="match status" value="1"/>
</dbReference>
<evidence type="ECO:0000313" key="5">
    <source>
        <dbReference type="EMBL" id="SED04274.1"/>
    </source>
</evidence>
<proteinExistence type="predicted"/>
<accession>A0A1H4XHT2</accession>
<dbReference type="InterPro" id="IPR003018">
    <property type="entry name" value="GAF"/>
</dbReference>
<evidence type="ECO:0000256" key="3">
    <source>
        <dbReference type="ARBA" id="ARBA00023012"/>
    </source>
</evidence>
<keyword evidence="6" id="KW-1185">Reference proteome</keyword>
<dbReference type="InterPro" id="IPR011712">
    <property type="entry name" value="Sig_transdc_His_kin_sub3_dim/P"/>
</dbReference>
<dbReference type="GO" id="GO:0016020">
    <property type="term" value="C:membrane"/>
    <property type="evidence" value="ECO:0007669"/>
    <property type="project" value="InterPro"/>
</dbReference>
<keyword evidence="3" id="KW-0902">Two-component regulatory system</keyword>
<keyword evidence="1" id="KW-0808">Transferase</keyword>
<feature type="domain" description="GAF" evidence="4">
    <location>
        <begin position="152"/>
        <end position="300"/>
    </location>
</feature>
<dbReference type="Gene3D" id="1.20.5.1930">
    <property type="match status" value="1"/>
</dbReference>
<dbReference type="InterPro" id="IPR029016">
    <property type="entry name" value="GAF-like_dom_sf"/>
</dbReference>
<dbReference type="InterPro" id="IPR050482">
    <property type="entry name" value="Sensor_HK_TwoCompSys"/>
</dbReference>
<dbReference type="GO" id="GO:0046983">
    <property type="term" value="F:protein dimerization activity"/>
    <property type="evidence" value="ECO:0007669"/>
    <property type="project" value="InterPro"/>
</dbReference>
<dbReference type="Pfam" id="PF07730">
    <property type="entry name" value="HisKA_3"/>
    <property type="match status" value="1"/>
</dbReference>
<dbReference type="SUPFAM" id="SSF55874">
    <property type="entry name" value="ATPase domain of HSP90 chaperone/DNA topoisomerase II/histidine kinase"/>
    <property type="match status" value="1"/>
</dbReference>
<dbReference type="AlphaFoldDB" id="A0A1H4XHT2"/>
<dbReference type="Proteomes" id="UP000183561">
    <property type="component" value="Unassembled WGS sequence"/>
</dbReference>
<gene>
    <name evidence="5" type="ORF">SAMN04490239_6547</name>
</gene>
<reference evidence="6" key="1">
    <citation type="submission" date="2016-10" db="EMBL/GenBank/DDBJ databases">
        <authorList>
            <person name="Varghese N."/>
            <person name="Submissions S."/>
        </authorList>
    </citation>
    <scope>NUCLEOTIDE SEQUENCE [LARGE SCALE GENOMIC DNA]</scope>
    <source>
        <strain evidence="6">DSM 44498</strain>
    </source>
</reference>
<organism evidence="5 6">
    <name type="scientific">Rhodococcus koreensis</name>
    <dbReference type="NCBI Taxonomy" id="99653"/>
    <lineage>
        <taxon>Bacteria</taxon>
        <taxon>Bacillati</taxon>
        <taxon>Actinomycetota</taxon>
        <taxon>Actinomycetes</taxon>
        <taxon>Mycobacteriales</taxon>
        <taxon>Nocardiaceae</taxon>
        <taxon>Rhodococcus</taxon>
    </lineage>
</organism>
<dbReference type="Gene3D" id="3.30.565.10">
    <property type="entry name" value="Histidine kinase-like ATPase, C-terminal domain"/>
    <property type="match status" value="1"/>
</dbReference>
<evidence type="ECO:0000256" key="2">
    <source>
        <dbReference type="ARBA" id="ARBA00022777"/>
    </source>
</evidence>
<dbReference type="EMBL" id="FNSV01000005">
    <property type="protein sequence ID" value="SED04274.1"/>
    <property type="molecule type" value="Genomic_DNA"/>
</dbReference>
<keyword evidence="2 5" id="KW-0418">Kinase</keyword>
<name>A0A1H4XHT2_9NOCA</name>
<dbReference type="Pfam" id="PF01590">
    <property type="entry name" value="GAF"/>
    <property type="match status" value="1"/>
</dbReference>
<dbReference type="SMART" id="SM00065">
    <property type="entry name" value="GAF"/>
    <property type="match status" value="1"/>
</dbReference>
<dbReference type="CDD" id="cd16917">
    <property type="entry name" value="HATPase_UhpB-NarQ-NarX-like"/>
    <property type="match status" value="1"/>
</dbReference>